<keyword evidence="2" id="KW-0812">Transmembrane</keyword>
<keyword evidence="1" id="KW-0175">Coiled coil</keyword>
<feature type="domain" description="Potassium channel" evidence="3">
    <location>
        <begin position="374"/>
        <end position="454"/>
    </location>
</feature>
<feature type="transmembrane region" description="Helical" evidence="2">
    <location>
        <begin position="431"/>
        <end position="451"/>
    </location>
</feature>
<dbReference type="Pfam" id="PF07885">
    <property type="entry name" value="Ion_trans_2"/>
    <property type="match status" value="1"/>
</dbReference>
<feature type="transmembrane region" description="Helical" evidence="2">
    <location>
        <begin position="400"/>
        <end position="419"/>
    </location>
</feature>
<dbReference type="InterPro" id="IPR001646">
    <property type="entry name" value="5peptide_repeat"/>
</dbReference>
<dbReference type="InterPro" id="IPR013099">
    <property type="entry name" value="K_chnl_dom"/>
</dbReference>
<keyword evidence="2" id="KW-1133">Transmembrane helix</keyword>
<dbReference type="SUPFAM" id="SSF141571">
    <property type="entry name" value="Pentapeptide repeat-like"/>
    <property type="match status" value="1"/>
</dbReference>
<name>A0A7Z8KL71_9EURY</name>
<dbReference type="Gene3D" id="1.10.287.70">
    <property type="match status" value="1"/>
</dbReference>
<dbReference type="Pfam" id="PF00805">
    <property type="entry name" value="Pentapeptide"/>
    <property type="match status" value="2"/>
</dbReference>
<keyword evidence="5" id="KW-1185">Reference proteome</keyword>
<evidence type="ECO:0000313" key="4">
    <source>
        <dbReference type="EMBL" id="TQD23412.1"/>
    </source>
</evidence>
<dbReference type="Proteomes" id="UP000319335">
    <property type="component" value="Unassembled WGS sequence"/>
</dbReference>
<gene>
    <name evidence="4" type="ORF">FKV42_12830</name>
</gene>
<proteinExistence type="predicted"/>
<evidence type="ECO:0000313" key="5">
    <source>
        <dbReference type="Proteomes" id="UP000319335"/>
    </source>
</evidence>
<comment type="caution">
    <text evidence="4">The sequence shown here is derived from an EMBL/GenBank/DDBJ whole genome shotgun (WGS) entry which is preliminary data.</text>
</comment>
<dbReference type="SUPFAM" id="SSF81324">
    <property type="entry name" value="Voltage-gated potassium channels"/>
    <property type="match status" value="1"/>
</dbReference>
<dbReference type="InterPro" id="IPR051082">
    <property type="entry name" value="Pentapeptide-BTB/POZ_domain"/>
</dbReference>
<evidence type="ECO:0000259" key="3">
    <source>
        <dbReference type="Pfam" id="PF07885"/>
    </source>
</evidence>
<evidence type="ECO:0000256" key="1">
    <source>
        <dbReference type="SAM" id="Coils"/>
    </source>
</evidence>
<accession>A0A7Z8KL71</accession>
<sequence>MQLIFLVSPVSKCQFEINYWKCPLDAEDGDDFCYWHQDIKGKKPTLEQLNELKNMAIHFVFLQGANLIDANLQSAHLMNANLYNAELLVTNLQNANLSEANLQDANLSGANLQNANLSEANLQNANLSGAKLRNAELLAANLQNANLSEANLQDADLFEANLQDADLFEANLQKAELLRANLQKANLNGANLEKANLEMASLQKVYLRRANLKDTNLIGADLNGADMLESLFNSNTSLQGANLLNANLYLSFIDETKTLRYAQLFNEEKLSEKEINEQKGDSATERDDKYRYYQKSFEVYKKLYHFYSGQNMDFRASHAYYRSEDVRRKLLTVRNKWNSAVGISERIRSWGFNWFVLKQLTGYGEATMRPAYISIFWVCSFAIIYYFINGIVVEGRNVRLMDYFYLSLTTFTGLGFSNVQPNITVSLMQPLIMTESTFGILMIGLIVYLLTNQLSRR</sequence>
<dbReference type="AlphaFoldDB" id="A0A7Z8KL71"/>
<feature type="coiled-coil region" evidence="1">
    <location>
        <begin position="165"/>
        <end position="195"/>
    </location>
</feature>
<dbReference type="EMBL" id="VIAQ01000020">
    <property type="protein sequence ID" value="TQD23412.1"/>
    <property type="molecule type" value="Genomic_DNA"/>
</dbReference>
<dbReference type="PANTHER" id="PTHR14136">
    <property type="entry name" value="BTB_POZ DOMAIN-CONTAINING PROTEIN KCTD9"/>
    <property type="match status" value="1"/>
</dbReference>
<protein>
    <recommendedName>
        <fullName evidence="3">Potassium channel domain-containing protein</fullName>
    </recommendedName>
</protein>
<reference evidence="4 5" key="1">
    <citation type="submission" date="2019-06" db="EMBL/GenBank/DDBJ databases">
        <title>Draft genome sequence of Methanolobus vulcani B1d.</title>
        <authorList>
            <person name="Creighbaum A.J."/>
            <person name="Ticak T."/>
            <person name="Hariraju D."/>
            <person name="Arivett B.A."/>
            <person name="Ferguson D.J.Jr."/>
        </authorList>
    </citation>
    <scope>NUCLEOTIDE SEQUENCE [LARGE SCALE GENOMIC DNA]</scope>
    <source>
        <strain evidence="4 5">B1d</strain>
    </source>
</reference>
<organism evidence="4 5">
    <name type="scientific">Methanolobus vulcani</name>
    <dbReference type="NCBI Taxonomy" id="38026"/>
    <lineage>
        <taxon>Archaea</taxon>
        <taxon>Methanobacteriati</taxon>
        <taxon>Methanobacteriota</taxon>
        <taxon>Stenosarchaea group</taxon>
        <taxon>Methanomicrobia</taxon>
        <taxon>Methanosarcinales</taxon>
        <taxon>Methanosarcinaceae</taxon>
        <taxon>Methanolobus</taxon>
    </lineage>
</organism>
<dbReference type="Gene3D" id="2.160.20.80">
    <property type="entry name" value="E3 ubiquitin-protein ligase SopA"/>
    <property type="match status" value="2"/>
</dbReference>
<keyword evidence="2" id="KW-0472">Membrane</keyword>
<dbReference type="PANTHER" id="PTHR14136:SF17">
    <property type="entry name" value="BTB_POZ DOMAIN-CONTAINING PROTEIN KCTD9"/>
    <property type="match status" value="1"/>
</dbReference>
<evidence type="ECO:0000256" key="2">
    <source>
        <dbReference type="SAM" id="Phobius"/>
    </source>
</evidence>
<feature type="transmembrane region" description="Helical" evidence="2">
    <location>
        <begin position="371"/>
        <end position="388"/>
    </location>
</feature>